<gene>
    <name evidence="1" type="ORF">AWH56_26925</name>
</gene>
<protein>
    <submittedName>
        <fullName evidence="1">Uncharacterized protein</fullName>
    </submittedName>
</protein>
<reference evidence="1 2" key="2">
    <citation type="journal article" date="2019" name="Int. J. Syst. Evol. Microbiol.">
        <title>Anaerobacillus isosaccharinicus sp. nov., an alkaliphilic bacterium which degrades isosaccharinic acid.</title>
        <authorList>
            <person name="Bassil N.M."/>
            <person name="Lloyd J.R."/>
        </authorList>
    </citation>
    <scope>NUCLEOTIDE SEQUENCE [LARGE SCALE GENOMIC DNA]</scope>
    <source>
        <strain evidence="1 2">NB2006</strain>
    </source>
</reference>
<sequence>MNAGNPIQMSLMMRSVDDSMKGLANSVGQMVFSLGWAVMGPVSTGIVMLYGAYYGYAIVFSITGALYVVASVYFFLVFRNVDRPRVEDVSATTKPAG</sequence>
<proteinExistence type="predicted"/>
<organism evidence="1 2">
    <name type="scientific">Anaerobacillus isosaccharinicus</name>
    <dbReference type="NCBI Taxonomy" id="1532552"/>
    <lineage>
        <taxon>Bacteria</taxon>
        <taxon>Bacillati</taxon>
        <taxon>Bacillota</taxon>
        <taxon>Bacilli</taxon>
        <taxon>Bacillales</taxon>
        <taxon>Bacillaceae</taxon>
        <taxon>Anaerobacillus</taxon>
    </lineage>
</organism>
<dbReference type="EMBL" id="CP063356">
    <property type="protein sequence ID" value="XRP48511.1"/>
    <property type="molecule type" value="Genomic_DNA"/>
</dbReference>
<keyword evidence="2" id="KW-1185">Reference proteome</keyword>
<reference evidence="1 2" key="1">
    <citation type="journal article" date="2017" name="Genome Announc.">
        <title>Draft Genome Sequences of Four Alkaliphilic Bacteria Belonging to the Anaerobacillus Genus.</title>
        <authorList>
            <person name="Bassil N.M."/>
            <person name="Lloyd J.R."/>
        </authorList>
    </citation>
    <scope>NUCLEOTIDE SEQUENCE [LARGE SCALE GENOMIC DNA]</scope>
    <source>
        <strain evidence="1 2">NB2006</strain>
    </source>
</reference>
<dbReference type="Proteomes" id="UP000180175">
    <property type="component" value="Chromosome"/>
</dbReference>
<name>A0AC62A4M8_9BACI</name>
<evidence type="ECO:0000313" key="1">
    <source>
        <dbReference type="EMBL" id="XRP48511.1"/>
    </source>
</evidence>
<evidence type="ECO:0000313" key="2">
    <source>
        <dbReference type="Proteomes" id="UP000180175"/>
    </source>
</evidence>
<accession>A0AC62A4M8</accession>